<dbReference type="Gene3D" id="3.90.226.10">
    <property type="entry name" value="2-enoyl-CoA Hydratase, Chain A, domain 1"/>
    <property type="match status" value="1"/>
</dbReference>
<evidence type="ECO:0008006" key="4">
    <source>
        <dbReference type="Google" id="ProtNLM"/>
    </source>
</evidence>
<dbReference type="InterPro" id="IPR029045">
    <property type="entry name" value="ClpP/crotonase-like_dom_sf"/>
</dbReference>
<feature type="region of interest" description="Disordered" evidence="1">
    <location>
        <begin position="24"/>
        <end position="65"/>
    </location>
</feature>
<dbReference type="AlphaFoldDB" id="A0A967EL84"/>
<gene>
    <name evidence="2" type="ORF">HAT86_15750</name>
</gene>
<accession>A0A967EL84</accession>
<dbReference type="Proteomes" id="UP000639775">
    <property type="component" value="Unassembled WGS sequence"/>
</dbReference>
<proteinExistence type="predicted"/>
<evidence type="ECO:0000313" key="2">
    <source>
        <dbReference type="EMBL" id="NHQ75904.1"/>
    </source>
</evidence>
<sequence length="239" mass="26219">MATAGLLLLTDVGTRWSFEGASVEPEITEPISPGDQVRRYDPTRFKPEFSDPERRPDIDLPSDLPPRLKLTMRDDPDIGTILLMYGKIAPGDAQRVNAYFDNLDMLPDSIALNSTGGVVGEALEIGRMVRQLSLNTLIMPGTICLSSCPYILAGGTERQVSLSGAVGLHQHYYDTPGYMPVFFAVKNIQLGQGETMGYLIEMGIDPGVMVHSLKTPPDDIYLLVESQLLESRMATEITD</sequence>
<keyword evidence="3" id="KW-1185">Reference proteome</keyword>
<protein>
    <recommendedName>
        <fullName evidence="4">Clp protease</fullName>
    </recommendedName>
</protein>
<feature type="compositionally biased region" description="Basic and acidic residues" evidence="1">
    <location>
        <begin position="36"/>
        <end position="58"/>
    </location>
</feature>
<evidence type="ECO:0000256" key="1">
    <source>
        <dbReference type="SAM" id="MobiDB-lite"/>
    </source>
</evidence>
<dbReference type="EMBL" id="JAAORB010000053">
    <property type="protein sequence ID" value="NHQ75904.1"/>
    <property type="molecule type" value="Genomic_DNA"/>
</dbReference>
<evidence type="ECO:0000313" key="3">
    <source>
        <dbReference type="Proteomes" id="UP000639775"/>
    </source>
</evidence>
<reference evidence="2" key="1">
    <citation type="submission" date="2020-03" db="EMBL/GenBank/DDBJ databases">
        <title>Roseovarius gahaiensis sp. nov., isolated from Gahai Saline Lake, China.</title>
        <authorList>
            <person name="Sun X."/>
        </authorList>
    </citation>
    <scope>NUCLEOTIDE SEQUENCE</scope>
    <source>
        <strain evidence="2">GH877</strain>
    </source>
</reference>
<dbReference type="SUPFAM" id="SSF52096">
    <property type="entry name" value="ClpP/crotonase"/>
    <property type="match status" value="1"/>
</dbReference>
<comment type="caution">
    <text evidence="2">The sequence shown here is derived from an EMBL/GenBank/DDBJ whole genome shotgun (WGS) entry which is preliminary data.</text>
</comment>
<name>A0A967EL84_9RHOB</name>
<organism evidence="2 3">
    <name type="scientific">Roseovarius gahaiensis</name>
    <dbReference type="NCBI Taxonomy" id="2716691"/>
    <lineage>
        <taxon>Bacteria</taxon>
        <taxon>Pseudomonadati</taxon>
        <taxon>Pseudomonadota</taxon>
        <taxon>Alphaproteobacteria</taxon>
        <taxon>Rhodobacterales</taxon>
        <taxon>Roseobacteraceae</taxon>
        <taxon>Roseovarius</taxon>
    </lineage>
</organism>